<keyword evidence="10 11" id="KW-0472">Membrane</keyword>
<evidence type="ECO:0000256" key="6">
    <source>
        <dbReference type="ARBA" id="ARBA00022692"/>
    </source>
</evidence>
<proteinExistence type="predicted"/>
<dbReference type="PROSITE" id="PS50885">
    <property type="entry name" value="HAMP"/>
    <property type="match status" value="1"/>
</dbReference>
<dbReference type="SMART" id="SM00387">
    <property type="entry name" value="HATPase_c"/>
    <property type="match status" value="1"/>
</dbReference>
<dbReference type="GO" id="GO:0004673">
    <property type="term" value="F:protein histidine kinase activity"/>
    <property type="evidence" value="ECO:0007669"/>
    <property type="project" value="UniProtKB-EC"/>
</dbReference>
<dbReference type="InterPro" id="IPR036890">
    <property type="entry name" value="HATPase_C_sf"/>
</dbReference>
<keyword evidence="7" id="KW-0418">Kinase</keyword>
<dbReference type="InterPro" id="IPR005467">
    <property type="entry name" value="His_kinase_dom"/>
</dbReference>
<feature type="domain" description="HAMP" evidence="13">
    <location>
        <begin position="190"/>
        <end position="241"/>
    </location>
</feature>
<dbReference type="GO" id="GO:0000160">
    <property type="term" value="P:phosphorelay signal transduction system"/>
    <property type="evidence" value="ECO:0007669"/>
    <property type="project" value="UniProtKB-KW"/>
</dbReference>
<dbReference type="Proteomes" id="UP000323161">
    <property type="component" value="Unassembled WGS sequence"/>
</dbReference>
<keyword evidence="8 11" id="KW-1133">Transmembrane helix</keyword>
<dbReference type="Gene3D" id="1.10.287.130">
    <property type="match status" value="1"/>
</dbReference>
<keyword evidence="9" id="KW-0902">Two-component regulatory system</keyword>
<evidence type="ECO:0000313" key="14">
    <source>
        <dbReference type="EMBL" id="KAA1175992.1"/>
    </source>
</evidence>
<evidence type="ECO:0000256" key="1">
    <source>
        <dbReference type="ARBA" id="ARBA00000085"/>
    </source>
</evidence>
<evidence type="ECO:0000313" key="15">
    <source>
        <dbReference type="Proteomes" id="UP000323161"/>
    </source>
</evidence>
<dbReference type="EC" id="2.7.13.3" evidence="3"/>
<accession>A0A5B0VMR6</accession>
<feature type="transmembrane region" description="Helical" evidence="11">
    <location>
        <begin position="168"/>
        <end position="189"/>
    </location>
</feature>
<sequence length="449" mass="49012">MGMKLRRWPIAVRMLISALVLIAVVLPVAGWLLAWNFREAVNDSFDSQLESLLHVVIANLDDQPVTGAAGALPAPDLGDPRFERVYSGWYWQVTLPDGSSVTSRSLWDQRLQESVVPGPGWKDIQGPVGQQLRMLEQRVHLPLLAAPVHVSVAADLSGVRREESRFQALLAVSLATLGALLLLLIAFQIRWGLVPLRRIERSLKRVEAGSQSALDTDLPEELSRLARTMNMVLERDQKLIERGRTAAGNLAHALKTPTAVLTSLSEQLPDEQREAFLSELSRLNEAIRHHLARASTAGPSVIGQGIDAQVALAPVLRALNTLSSRRGTRFESSVNCPAPVRFEPQDFQELVGNILENAIQWADQRVSVSISQRDGELRIQVDDDGPGMTAEERVQALARGGRLDEERSGSGLGLAIVSDLVELYNGQLELKPSPLGGLLVALVFPSGNS</sequence>
<evidence type="ECO:0000256" key="2">
    <source>
        <dbReference type="ARBA" id="ARBA00004370"/>
    </source>
</evidence>
<evidence type="ECO:0000256" key="11">
    <source>
        <dbReference type="SAM" id="Phobius"/>
    </source>
</evidence>
<keyword evidence="4" id="KW-0597">Phosphoprotein</keyword>
<comment type="caution">
    <text evidence="14">The sequence shown here is derived from an EMBL/GenBank/DDBJ whole genome shotgun (WGS) entry which is preliminary data.</text>
</comment>
<evidence type="ECO:0000256" key="9">
    <source>
        <dbReference type="ARBA" id="ARBA00023012"/>
    </source>
</evidence>
<dbReference type="PANTHER" id="PTHR45436:SF5">
    <property type="entry name" value="SENSOR HISTIDINE KINASE TRCS"/>
    <property type="match status" value="1"/>
</dbReference>
<evidence type="ECO:0000259" key="13">
    <source>
        <dbReference type="PROSITE" id="PS50885"/>
    </source>
</evidence>
<keyword evidence="6 11" id="KW-0812">Transmembrane</keyword>
<organism evidence="14 15">
    <name type="scientific">Marinobacter salinexigens</name>
    <dbReference type="NCBI Taxonomy" id="2919747"/>
    <lineage>
        <taxon>Bacteria</taxon>
        <taxon>Pseudomonadati</taxon>
        <taxon>Pseudomonadota</taxon>
        <taxon>Gammaproteobacteria</taxon>
        <taxon>Pseudomonadales</taxon>
        <taxon>Marinobacteraceae</taxon>
        <taxon>Marinobacter</taxon>
    </lineage>
</organism>
<dbReference type="Pfam" id="PF02518">
    <property type="entry name" value="HATPase_c"/>
    <property type="match status" value="1"/>
</dbReference>
<comment type="catalytic activity">
    <reaction evidence="1">
        <text>ATP + protein L-histidine = ADP + protein N-phospho-L-histidine.</text>
        <dbReference type="EC" id="2.7.13.3"/>
    </reaction>
</comment>
<comment type="subcellular location">
    <subcellularLocation>
        <location evidence="2">Membrane</location>
    </subcellularLocation>
</comment>
<dbReference type="InterPro" id="IPR003660">
    <property type="entry name" value="HAMP_dom"/>
</dbReference>
<dbReference type="InterPro" id="IPR003594">
    <property type="entry name" value="HATPase_dom"/>
</dbReference>
<evidence type="ECO:0000256" key="8">
    <source>
        <dbReference type="ARBA" id="ARBA00022989"/>
    </source>
</evidence>
<dbReference type="InterPro" id="IPR004358">
    <property type="entry name" value="Sig_transdc_His_kin-like_C"/>
</dbReference>
<dbReference type="InterPro" id="IPR050428">
    <property type="entry name" value="TCS_sensor_his_kinase"/>
</dbReference>
<feature type="domain" description="Histidine kinase" evidence="12">
    <location>
        <begin position="249"/>
        <end position="448"/>
    </location>
</feature>
<dbReference type="SUPFAM" id="SSF55874">
    <property type="entry name" value="ATPase domain of HSP90 chaperone/DNA topoisomerase II/histidine kinase"/>
    <property type="match status" value="1"/>
</dbReference>
<name>A0A5B0VMR6_9GAMM</name>
<evidence type="ECO:0000256" key="7">
    <source>
        <dbReference type="ARBA" id="ARBA00022777"/>
    </source>
</evidence>
<evidence type="ECO:0000256" key="10">
    <source>
        <dbReference type="ARBA" id="ARBA00023136"/>
    </source>
</evidence>
<dbReference type="EMBL" id="VTUU01000001">
    <property type="protein sequence ID" value="KAA1175992.1"/>
    <property type="molecule type" value="Genomic_DNA"/>
</dbReference>
<dbReference type="PANTHER" id="PTHR45436">
    <property type="entry name" value="SENSOR HISTIDINE KINASE YKOH"/>
    <property type="match status" value="1"/>
</dbReference>
<dbReference type="AlphaFoldDB" id="A0A5B0VMR6"/>
<gene>
    <name evidence="14" type="ORF">FWJ25_02350</name>
</gene>
<reference evidence="14 15" key="1">
    <citation type="submission" date="2019-08" db="EMBL/GenBank/DDBJ databases">
        <title>Marinobacter ZYF650 sp. nov., a marine bacterium isolated from seawater of the Mariana trench.</title>
        <authorList>
            <person name="Ahmad W."/>
        </authorList>
    </citation>
    <scope>NUCLEOTIDE SEQUENCE [LARGE SCALE GENOMIC DNA]</scope>
    <source>
        <strain evidence="14 15">ZYF650</strain>
    </source>
</reference>
<dbReference type="PRINTS" id="PR00344">
    <property type="entry name" value="BCTRLSENSOR"/>
</dbReference>
<dbReference type="RefSeq" id="WP_149598630.1">
    <property type="nucleotide sequence ID" value="NZ_VTUU01000001.1"/>
</dbReference>
<dbReference type="PROSITE" id="PS50109">
    <property type="entry name" value="HIS_KIN"/>
    <property type="match status" value="1"/>
</dbReference>
<evidence type="ECO:0000256" key="3">
    <source>
        <dbReference type="ARBA" id="ARBA00012438"/>
    </source>
</evidence>
<evidence type="ECO:0000259" key="12">
    <source>
        <dbReference type="PROSITE" id="PS50109"/>
    </source>
</evidence>
<keyword evidence="15" id="KW-1185">Reference proteome</keyword>
<dbReference type="Gene3D" id="3.30.565.10">
    <property type="entry name" value="Histidine kinase-like ATPase, C-terminal domain"/>
    <property type="match status" value="1"/>
</dbReference>
<keyword evidence="5" id="KW-0808">Transferase</keyword>
<evidence type="ECO:0000256" key="4">
    <source>
        <dbReference type="ARBA" id="ARBA00022553"/>
    </source>
</evidence>
<protein>
    <recommendedName>
        <fullName evidence="3">histidine kinase</fullName>
        <ecNumber evidence="3">2.7.13.3</ecNumber>
    </recommendedName>
</protein>
<dbReference type="GO" id="GO:0005886">
    <property type="term" value="C:plasma membrane"/>
    <property type="evidence" value="ECO:0007669"/>
    <property type="project" value="TreeGrafter"/>
</dbReference>
<evidence type="ECO:0000256" key="5">
    <source>
        <dbReference type="ARBA" id="ARBA00022679"/>
    </source>
</evidence>